<geneLocation type="plasmid" evidence="1 2">
    <name>pVP-16-VB00198-1</name>
</geneLocation>
<organism evidence="1 2">
    <name type="scientific">Vibrio parahaemolyticus</name>
    <dbReference type="NCBI Taxonomy" id="670"/>
    <lineage>
        <taxon>Bacteria</taxon>
        <taxon>Pseudomonadati</taxon>
        <taxon>Pseudomonadota</taxon>
        <taxon>Gammaproteobacteria</taxon>
        <taxon>Vibrionales</taxon>
        <taxon>Vibrionaceae</taxon>
        <taxon>Vibrio</taxon>
    </lineage>
</organism>
<dbReference type="Proteomes" id="UP001163036">
    <property type="component" value="Plasmid pVP-16-VB00198-1"/>
</dbReference>
<dbReference type="EMBL" id="CP097357">
    <property type="protein sequence ID" value="UYV30303.1"/>
    <property type="molecule type" value="Genomic_DNA"/>
</dbReference>
<sequence>MELNSRLLSSIFLQKSLINNKKQKTVREPIIKRIKMQIEHISEDYVETIKSDEFAIFIFYQVDDKTWNLLFSLDPNITDIDPYELGRLGEESDTDFLFFPNYETKGEALQGLGETMFNPNSDYYYIDTYELSDEAVWYISLLTHSEYKQIEDIPDSDDFESNNNNEIYELEELAV</sequence>
<name>A0AA46URP3_VIBPH</name>
<proteinExistence type="predicted"/>
<evidence type="ECO:0000313" key="2">
    <source>
        <dbReference type="Proteomes" id="UP001163036"/>
    </source>
</evidence>
<gene>
    <name evidence="1" type="ORF">M5598_25175</name>
</gene>
<accession>A0AA46URP3</accession>
<dbReference type="AlphaFoldDB" id="A0AA46URP3"/>
<dbReference type="RefSeq" id="WP_053313326.1">
    <property type="nucleotide sequence ID" value="NZ_CP062152.1"/>
</dbReference>
<reference evidence="1" key="1">
    <citation type="submission" date="2022-05" db="EMBL/GenBank/DDBJ databases">
        <title>Megaplasmid of Vibrio parahaemolyticus.</title>
        <authorList>
            <person name="Strauch E."/>
            <person name="Borowiak M."/>
        </authorList>
    </citation>
    <scope>NUCLEOTIDE SEQUENCE</scope>
    <source>
        <strain evidence="1">16-VB00198</strain>
        <plasmid evidence="1">pVP-16-VB00198-1</plasmid>
    </source>
</reference>
<evidence type="ECO:0000313" key="1">
    <source>
        <dbReference type="EMBL" id="UYV30303.1"/>
    </source>
</evidence>
<protein>
    <submittedName>
        <fullName evidence="1">Uncharacterized protein</fullName>
    </submittedName>
</protein>
<keyword evidence="1" id="KW-0614">Plasmid</keyword>